<dbReference type="GO" id="GO:0000976">
    <property type="term" value="F:transcription cis-regulatory region binding"/>
    <property type="evidence" value="ECO:0007669"/>
    <property type="project" value="TreeGrafter"/>
</dbReference>
<dbReference type="AlphaFoldDB" id="A0AAI9NZQ7"/>
<dbReference type="InterPro" id="IPR001867">
    <property type="entry name" value="OmpR/PhoB-type_DNA-bd"/>
</dbReference>
<dbReference type="GO" id="GO:0032993">
    <property type="term" value="C:protein-DNA complex"/>
    <property type="evidence" value="ECO:0007669"/>
    <property type="project" value="TreeGrafter"/>
</dbReference>
<dbReference type="PANTHER" id="PTHR48111:SF50">
    <property type="entry name" value="KDP OPERON TRANSCRIPTIONAL REGULATORY PROTEIN KDPE"/>
    <property type="match status" value="1"/>
</dbReference>
<accession>A0AAI9NZQ7</accession>
<evidence type="ECO:0000256" key="4">
    <source>
        <dbReference type="ARBA" id="ARBA00023163"/>
    </source>
</evidence>
<comment type="caution">
    <text evidence="10">The sequence shown here is derived from an EMBL/GenBank/DDBJ whole genome shotgun (WGS) entry which is preliminary data.</text>
</comment>
<keyword evidence="3 7" id="KW-0238">DNA-binding</keyword>
<dbReference type="RefSeq" id="WP_055145411.1">
    <property type="nucleotide sequence ID" value="NZ_BLYL01000017.1"/>
</dbReference>
<name>A0AAI9NZQ7_9FIRM</name>
<feature type="domain" description="OmpR/PhoB-type" evidence="9">
    <location>
        <begin position="134"/>
        <end position="233"/>
    </location>
</feature>
<feature type="modified residue" description="4-aspartylphosphate" evidence="6">
    <location>
        <position position="56"/>
    </location>
</feature>
<evidence type="ECO:0000259" key="9">
    <source>
        <dbReference type="PROSITE" id="PS51755"/>
    </source>
</evidence>
<evidence type="ECO:0000256" key="3">
    <source>
        <dbReference type="ARBA" id="ARBA00023125"/>
    </source>
</evidence>
<evidence type="ECO:0000313" key="11">
    <source>
        <dbReference type="Proteomes" id="UP000660047"/>
    </source>
</evidence>
<evidence type="ECO:0000313" key="10">
    <source>
        <dbReference type="EMBL" id="GFO95405.1"/>
    </source>
</evidence>
<comment type="function">
    <text evidence="5">May play the central regulatory role in sporulation. It may be an element of the effector pathway responsible for the activation of sporulation genes in response to nutritional stress. Spo0A may act in concert with spo0H (a sigma factor) to control the expression of some genes that are critical to the sporulation process.</text>
</comment>
<evidence type="ECO:0000256" key="2">
    <source>
        <dbReference type="ARBA" id="ARBA00023015"/>
    </source>
</evidence>
<dbReference type="SUPFAM" id="SSF52172">
    <property type="entry name" value="CheY-like"/>
    <property type="match status" value="1"/>
</dbReference>
<dbReference type="Gene3D" id="3.40.50.2300">
    <property type="match status" value="1"/>
</dbReference>
<evidence type="ECO:0000256" key="5">
    <source>
        <dbReference type="ARBA" id="ARBA00024867"/>
    </source>
</evidence>
<sequence>MSNNKYKVLIIEDEQNINNLLDTLMQANGYQTIIATSCGSGLMMYASHRPDIVILDLGLPDKDGISFLTEIRKTDFTPVIVLSARSDEKDKVEALNLGANDYVTKPFGSEELVARVRSALRTVLYQAHDSELPTGKFQTGDLLIDYEARRVFIGDEEIKLTQTEYNIVDLLSRHPGKMLTYSFIVKEVWGYNDMGSTKRLQVNMANIRKKFGVKPGKKSFIINELGVGYRMCDDSEKLIDSI</sequence>
<keyword evidence="2" id="KW-0805">Transcription regulation</keyword>
<dbReference type="Pfam" id="PF00486">
    <property type="entry name" value="Trans_reg_C"/>
    <property type="match status" value="1"/>
</dbReference>
<dbReference type="SMART" id="SM00862">
    <property type="entry name" value="Trans_reg_C"/>
    <property type="match status" value="1"/>
</dbReference>
<dbReference type="InterPro" id="IPR011006">
    <property type="entry name" value="CheY-like_superfamily"/>
</dbReference>
<dbReference type="Proteomes" id="UP000660047">
    <property type="component" value="Unassembled WGS sequence"/>
</dbReference>
<evidence type="ECO:0000256" key="1">
    <source>
        <dbReference type="ARBA" id="ARBA00018672"/>
    </source>
</evidence>
<protein>
    <recommendedName>
        <fullName evidence="1">Stage 0 sporulation protein A homolog</fullName>
    </recommendedName>
</protein>
<dbReference type="PROSITE" id="PS50110">
    <property type="entry name" value="RESPONSE_REGULATORY"/>
    <property type="match status" value="1"/>
</dbReference>
<evidence type="ECO:0000256" key="7">
    <source>
        <dbReference type="PROSITE-ProRule" id="PRU01091"/>
    </source>
</evidence>
<dbReference type="GO" id="GO:0005829">
    <property type="term" value="C:cytosol"/>
    <property type="evidence" value="ECO:0007669"/>
    <property type="project" value="TreeGrafter"/>
</dbReference>
<dbReference type="Pfam" id="PF00072">
    <property type="entry name" value="Response_reg"/>
    <property type="match status" value="1"/>
</dbReference>
<gene>
    <name evidence="10" type="ORF">COEU31_24510</name>
</gene>
<dbReference type="InterPro" id="IPR001789">
    <property type="entry name" value="Sig_transdc_resp-reg_receiver"/>
</dbReference>
<evidence type="ECO:0000259" key="8">
    <source>
        <dbReference type="PROSITE" id="PS50110"/>
    </source>
</evidence>
<dbReference type="CDD" id="cd00383">
    <property type="entry name" value="trans_reg_C"/>
    <property type="match status" value="1"/>
</dbReference>
<evidence type="ECO:0000256" key="6">
    <source>
        <dbReference type="PROSITE-ProRule" id="PRU00169"/>
    </source>
</evidence>
<proteinExistence type="predicted"/>
<keyword evidence="6" id="KW-0597">Phosphoprotein</keyword>
<dbReference type="Gene3D" id="1.10.10.10">
    <property type="entry name" value="Winged helix-like DNA-binding domain superfamily/Winged helix DNA-binding domain"/>
    <property type="match status" value="1"/>
</dbReference>
<keyword evidence="4" id="KW-0804">Transcription</keyword>
<dbReference type="GO" id="GO:0006355">
    <property type="term" value="P:regulation of DNA-templated transcription"/>
    <property type="evidence" value="ECO:0007669"/>
    <property type="project" value="InterPro"/>
</dbReference>
<organism evidence="10 11">
    <name type="scientific">Coprococcus eutactus</name>
    <dbReference type="NCBI Taxonomy" id="33043"/>
    <lineage>
        <taxon>Bacteria</taxon>
        <taxon>Bacillati</taxon>
        <taxon>Bacillota</taxon>
        <taxon>Clostridia</taxon>
        <taxon>Lachnospirales</taxon>
        <taxon>Lachnospiraceae</taxon>
        <taxon>Coprococcus</taxon>
    </lineage>
</organism>
<dbReference type="PANTHER" id="PTHR48111">
    <property type="entry name" value="REGULATOR OF RPOS"/>
    <property type="match status" value="1"/>
</dbReference>
<reference evidence="10" key="1">
    <citation type="submission" date="2020-06" db="EMBL/GenBank/DDBJ databases">
        <title>Characterization of fructooligosaccharide metabolism and fructooligosaccharide-degrading enzymes in human commensal butyrate producers.</title>
        <authorList>
            <person name="Tanno H."/>
            <person name="Fujii T."/>
            <person name="Hirano K."/>
            <person name="Maeno S."/>
            <person name="Tonozuka T."/>
            <person name="Sakamoto M."/>
            <person name="Ohkuma M."/>
            <person name="Tochio T."/>
            <person name="Endo A."/>
        </authorList>
    </citation>
    <scope>NUCLEOTIDE SEQUENCE</scope>
    <source>
        <strain evidence="10">JCM 31265</strain>
    </source>
</reference>
<feature type="domain" description="Response regulatory" evidence="8">
    <location>
        <begin position="7"/>
        <end position="120"/>
    </location>
</feature>
<dbReference type="InterPro" id="IPR039420">
    <property type="entry name" value="WalR-like"/>
</dbReference>
<dbReference type="InterPro" id="IPR036388">
    <property type="entry name" value="WH-like_DNA-bd_sf"/>
</dbReference>
<dbReference type="SMART" id="SM00448">
    <property type="entry name" value="REC"/>
    <property type="match status" value="1"/>
</dbReference>
<dbReference type="GO" id="GO:0000156">
    <property type="term" value="F:phosphorelay response regulator activity"/>
    <property type="evidence" value="ECO:0007669"/>
    <property type="project" value="TreeGrafter"/>
</dbReference>
<feature type="DNA-binding region" description="OmpR/PhoB-type" evidence="7">
    <location>
        <begin position="134"/>
        <end position="233"/>
    </location>
</feature>
<dbReference type="EMBL" id="BLYL01000017">
    <property type="protein sequence ID" value="GFO95405.1"/>
    <property type="molecule type" value="Genomic_DNA"/>
</dbReference>
<dbReference type="Gene3D" id="6.10.250.690">
    <property type="match status" value="1"/>
</dbReference>
<dbReference type="PROSITE" id="PS51755">
    <property type="entry name" value="OMPR_PHOB"/>
    <property type="match status" value="1"/>
</dbReference>